<name>A0A7T9Z622_9GAMM</name>
<protein>
    <submittedName>
        <fullName evidence="1">Uncharacterized protein</fullName>
    </submittedName>
</protein>
<evidence type="ECO:0000313" key="1">
    <source>
        <dbReference type="EMBL" id="QQT85226.1"/>
    </source>
</evidence>
<dbReference type="EMBL" id="CP068176">
    <property type="protein sequence ID" value="QQT85226.1"/>
    <property type="molecule type" value="Genomic_DNA"/>
</dbReference>
<organism evidence="1 2">
    <name type="scientific">Acinetobacter ursingii</name>
    <dbReference type="NCBI Taxonomy" id="108980"/>
    <lineage>
        <taxon>Bacteria</taxon>
        <taxon>Pseudomonadati</taxon>
        <taxon>Pseudomonadota</taxon>
        <taxon>Gammaproteobacteria</taxon>
        <taxon>Moraxellales</taxon>
        <taxon>Moraxellaceae</taxon>
        <taxon>Acinetobacter</taxon>
    </lineage>
</organism>
<dbReference type="Proteomes" id="UP000595320">
    <property type="component" value="Chromosome"/>
</dbReference>
<evidence type="ECO:0000313" key="2">
    <source>
        <dbReference type="Proteomes" id="UP000595320"/>
    </source>
</evidence>
<proteinExistence type="predicted"/>
<dbReference type="RefSeq" id="WP_004998732.1">
    <property type="nucleotide sequence ID" value="NZ_BKWV01000011.1"/>
</dbReference>
<reference evidence="1 2" key="1">
    <citation type="submission" date="2021-01" db="EMBL/GenBank/DDBJ databases">
        <title>FDA dAtabase for Regulatory Grade micrObial Sequences (FDA-ARGOS): Supporting development and validation of Infectious Disease Dx tests.</title>
        <authorList>
            <person name="Sproer C."/>
            <person name="Gronow S."/>
            <person name="Severitt S."/>
            <person name="Schroder I."/>
            <person name="Tallon L."/>
            <person name="Sadzewicz L."/>
            <person name="Zhao X."/>
            <person name="Boylan J."/>
            <person name="Ott S."/>
            <person name="Bowen H."/>
            <person name="Vavikolanu K."/>
            <person name="Mehta A."/>
            <person name="Aluvathingal J."/>
            <person name="Nadendla S."/>
            <person name="Lowell S."/>
            <person name="Myers T."/>
            <person name="Yan Y."/>
            <person name="Sichtig H."/>
        </authorList>
    </citation>
    <scope>NUCLEOTIDE SEQUENCE [LARGE SCALE GENOMIC DNA]</scope>
    <source>
        <strain evidence="1 2">FDAARGOS_1096</strain>
    </source>
</reference>
<accession>A0A7T9Z622</accession>
<dbReference type="AlphaFoldDB" id="A0A7T9Z622"/>
<sequence>MNPIFKIGDSFAVPIQFYDTELDQGMMITSDMILTARIINAQNQTIAEPQVTIYPDQLQDKGMILLEVPVSQTESWKEGTAQMDIKLVMNGNVRHSQNISFRIVRSITA</sequence>
<gene>
    <name evidence="1" type="ORF">I6I53_09780</name>
</gene>
<dbReference type="GeneID" id="66213050"/>